<keyword evidence="3" id="KW-1185">Reference proteome</keyword>
<dbReference type="RefSeq" id="WP_311158487.1">
    <property type="nucleotide sequence ID" value="NZ_JAVQLW010000001.1"/>
</dbReference>
<comment type="caution">
    <text evidence="2">The sequence shown here is derived from an EMBL/GenBank/DDBJ whole genome shotgun (WGS) entry which is preliminary data.</text>
</comment>
<dbReference type="EMBL" id="JAVQLW010000001">
    <property type="protein sequence ID" value="MDS9466292.1"/>
    <property type="molecule type" value="Genomic_DNA"/>
</dbReference>
<proteinExistence type="predicted"/>
<feature type="chain" id="PRO_5047218923" description="Acyloxyacyl hydrolase" evidence="1">
    <location>
        <begin position="26"/>
        <end position="200"/>
    </location>
</feature>
<keyword evidence="1" id="KW-0732">Signal</keyword>
<organism evidence="2 3">
    <name type="scientific">Paracoccus aurantius</name>
    <dbReference type="NCBI Taxonomy" id="3073814"/>
    <lineage>
        <taxon>Bacteria</taxon>
        <taxon>Pseudomonadati</taxon>
        <taxon>Pseudomonadota</taxon>
        <taxon>Alphaproteobacteria</taxon>
        <taxon>Rhodobacterales</taxon>
        <taxon>Paracoccaceae</taxon>
        <taxon>Paracoccus</taxon>
    </lineage>
</organism>
<evidence type="ECO:0008006" key="4">
    <source>
        <dbReference type="Google" id="ProtNLM"/>
    </source>
</evidence>
<reference evidence="3" key="1">
    <citation type="submission" date="2023-07" db="EMBL/GenBank/DDBJ databases">
        <title>Paracoccus sp. MBLB3053 whole genome sequence.</title>
        <authorList>
            <person name="Hwang C.Y."/>
            <person name="Cho E.-S."/>
            <person name="Seo M.-J."/>
        </authorList>
    </citation>
    <scope>NUCLEOTIDE SEQUENCE [LARGE SCALE GENOMIC DNA]</scope>
    <source>
        <strain evidence="3">MBLB3053</strain>
    </source>
</reference>
<name>A0ABU2HNF1_9RHOB</name>
<evidence type="ECO:0000313" key="2">
    <source>
        <dbReference type="EMBL" id="MDS9466292.1"/>
    </source>
</evidence>
<dbReference type="Proteomes" id="UP001269144">
    <property type="component" value="Unassembled WGS sequence"/>
</dbReference>
<accession>A0ABU2HNF1</accession>
<sequence>MRDMMRVLALGAALGLAGGASSAVAGPDQPAERNVFVMTGRMLDESMGASLNIGGANYEDNHVTGIGMQWLGKPGRFVSLGYEAGAAMRRGKGQSTELWTGAVARLRAIDVAGDWQMTPSLVFGLSYVDAVQPGREAEQVKEYDGDASLLFYLSPEIEFSPQDRDWSLFWRLHHRSGGAEILGGMKGAANANLLGFRKRF</sequence>
<evidence type="ECO:0000313" key="3">
    <source>
        <dbReference type="Proteomes" id="UP001269144"/>
    </source>
</evidence>
<evidence type="ECO:0000256" key="1">
    <source>
        <dbReference type="SAM" id="SignalP"/>
    </source>
</evidence>
<gene>
    <name evidence="2" type="ORF">RGQ15_01725</name>
</gene>
<feature type="signal peptide" evidence="1">
    <location>
        <begin position="1"/>
        <end position="25"/>
    </location>
</feature>
<protein>
    <recommendedName>
        <fullName evidence="4">Acyloxyacyl hydrolase</fullName>
    </recommendedName>
</protein>